<evidence type="ECO:0000313" key="2">
    <source>
        <dbReference type="Proteomes" id="UP000054018"/>
    </source>
</evidence>
<name>A0A0C9Y6Q7_9AGAM</name>
<dbReference type="STRING" id="765257.A0A0C9Y6Q7"/>
<dbReference type="InterPro" id="IPR043502">
    <property type="entry name" value="DNA/RNA_pol_sf"/>
</dbReference>
<proteinExistence type="predicted"/>
<evidence type="ECO:0000313" key="1">
    <source>
        <dbReference type="EMBL" id="KIK12606.1"/>
    </source>
</evidence>
<reference evidence="2" key="2">
    <citation type="submission" date="2015-01" db="EMBL/GenBank/DDBJ databases">
        <title>Evolutionary Origins and Diversification of the Mycorrhizal Mutualists.</title>
        <authorList>
            <consortium name="DOE Joint Genome Institute"/>
            <consortium name="Mycorrhizal Genomics Consortium"/>
            <person name="Kohler A."/>
            <person name="Kuo A."/>
            <person name="Nagy L.G."/>
            <person name="Floudas D."/>
            <person name="Copeland A."/>
            <person name="Barry K.W."/>
            <person name="Cichocki N."/>
            <person name="Veneault-Fourrey C."/>
            <person name="LaButti K."/>
            <person name="Lindquist E.A."/>
            <person name="Lipzen A."/>
            <person name="Lundell T."/>
            <person name="Morin E."/>
            <person name="Murat C."/>
            <person name="Riley R."/>
            <person name="Ohm R."/>
            <person name="Sun H."/>
            <person name="Tunlid A."/>
            <person name="Henrissat B."/>
            <person name="Grigoriev I.V."/>
            <person name="Hibbett D.S."/>
            <person name="Martin F."/>
        </authorList>
    </citation>
    <scope>NUCLEOTIDE SEQUENCE [LARGE SCALE GENOMIC DNA]</scope>
    <source>
        <strain evidence="2">441</strain>
    </source>
</reference>
<dbReference type="Proteomes" id="UP000054018">
    <property type="component" value="Unassembled WGS sequence"/>
</dbReference>
<dbReference type="PANTHER" id="PTHR15503">
    <property type="entry name" value="LDOC1 RELATED"/>
    <property type="match status" value="1"/>
</dbReference>
<dbReference type="Gene3D" id="3.10.10.10">
    <property type="entry name" value="HIV Type 1 Reverse Transcriptase, subunit A, domain 1"/>
    <property type="match status" value="1"/>
</dbReference>
<sequence length="151" mass="16293">MAKSDITHLLSKDSKLNATKRQCHLTNNLCLFCVKGGHSTKDHLKSTSHAAKACTAVAEALPAPPAEKADKAKATELPPHHGFNPKIDIKEGTSPPISTIYSLLPPELEALCTFIDKHLSYGFIKQSTSAHSAPVLFVKKKDGSLCLCVDY</sequence>
<organism evidence="1 2">
    <name type="scientific">Pisolithus microcarpus 441</name>
    <dbReference type="NCBI Taxonomy" id="765257"/>
    <lineage>
        <taxon>Eukaryota</taxon>
        <taxon>Fungi</taxon>
        <taxon>Dikarya</taxon>
        <taxon>Basidiomycota</taxon>
        <taxon>Agaricomycotina</taxon>
        <taxon>Agaricomycetes</taxon>
        <taxon>Agaricomycetidae</taxon>
        <taxon>Boletales</taxon>
        <taxon>Sclerodermatineae</taxon>
        <taxon>Pisolithaceae</taxon>
        <taxon>Pisolithus</taxon>
    </lineage>
</organism>
<reference evidence="1 2" key="1">
    <citation type="submission" date="2014-04" db="EMBL/GenBank/DDBJ databases">
        <authorList>
            <consortium name="DOE Joint Genome Institute"/>
            <person name="Kuo A."/>
            <person name="Kohler A."/>
            <person name="Costa M.D."/>
            <person name="Nagy L.G."/>
            <person name="Floudas D."/>
            <person name="Copeland A."/>
            <person name="Barry K.W."/>
            <person name="Cichocki N."/>
            <person name="Veneault-Fourrey C."/>
            <person name="LaButti K."/>
            <person name="Lindquist E.A."/>
            <person name="Lipzen A."/>
            <person name="Lundell T."/>
            <person name="Morin E."/>
            <person name="Murat C."/>
            <person name="Sun H."/>
            <person name="Tunlid A."/>
            <person name="Henrissat B."/>
            <person name="Grigoriev I.V."/>
            <person name="Hibbett D.S."/>
            <person name="Martin F."/>
            <person name="Nordberg H.P."/>
            <person name="Cantor M.N."/>
            <person name="Hua S.X."/>
        </authorList>
    </citation>
    <scope>NUCLEOTIDE SEQUENCE [LARGE SCALE GENOMIC DNA]</scope>
    <source>
        <strain evidence="1 2">441</strain>
    </source>
</reference>
<protein>
    <submittedName>
        <fullName evidence="1">Uncharacterized protein</fullName>
    </submittedName>
</protein>
<dbReference type="OrthoDB" id="2690060at2759"/>
<dbReference type="EMBL" id="KN834065">
    <property type="protein sequence ID" value="KIK12606.1"/>
    <property type="molecule type" value="Genomic_DNA"/>
</dbReference>
<dbReference type="InterPro" id="IPR032567">
    <property type="entry name" value="RTL1-rel"/>
</dbReference>
<accession>A0A0C9Y6Q7</accession>
<dbReference type="SUPFAM" id="SSF56672">
    <property type="entry name" value="DNA/RNA polymerases"/>
    <property type="match status" value="1"/>
</dbReference>
<dbReference type="AlphaFoldDB" id="A0A0C9Y6Q7"/>
<dbReference type="HOGENOM" id="CLU_1732202_0_0_1"/>
<dbReference type="PANTHER" id="PTHR15503:SF22">
    <property type="entry name" value="TRANSPOSON TY3-I GAG POLYPROTEIN"/>
    <property type="match status" value="1"/>
</dbReference>
<keyword evidence="2" id="KW-1185">Reference proteome</keyword>
<gene>
    <name evidence="1" type="ORF">PISMIDRAFT_18618</name>
</gene>